<keyword evidence="1" id="KW-0677">Repeat</keyword>
<dbReference type="PANTHER" id="PTHR11638:SF18">
    <property type="entry name" value="HEAT SHOCK PROTEIN 104"/>
    <property type="match status" value="1"/>
</dbReference>
<dbReference type="GO" id="GO:0008233">
    <property type="term" value="F:peptidase activity"/>
    <property type="evidence" value="ECO:0007669"/>
    <property type="project" value="UniProtKB-KW"/>
</dbReference>
<proteinExistence type="predicted"/>
<feature type="domain" description="Clp ATPase C-terminal" evidence="7">
    <location>
        <begin position="566"/>
        <end position="651"/>
    </location>
</feature>
<dbReference type="GO" id="GO:0005737">
    <property type="term" value="C:cytoplasm"/>
    <property type="evidence" value="ECO:0007669"/>
    <property type="project" value="TreeGrafter"/>
</dbReference>
<dbReference type="Pfam" id="PF07724">
    <property type="entry name" value="AAA_2"/>
    <property type="match status" value="1"/>
</dbReference>
<dbReference type="GO" id="GO:0034605">
    <property type="term" value="P:cellular response to heat"/>
    <property type="evidence" value="ECO:0007669"/>
    <property type="project" value="TreeGrafter"/>
</dbReference>
<keyword evidence="8" id="KW-0378">Hydrolase</keyword>
<dbReference type="FunFam" id="3.40.50.300:FF:000025">
    <property type="entry name" value="ATP-dependent Clp protease subunit"/>
    <property type="match status" value="1"/>
</dbReference>
<feature type="compositionally biased region" description="Basic and acidic residues" evidence="5">
    <location>
        <begin position="1"/>
        <end position="22"/>
    </location>
</feature>
<evidence type="ECO:0000256" key="4">
    <source>
        <dbReference type="ARBA" id="ARBA00023186"/>
    </source>
</evidence>
<dbReference type="SMART" id="SM01086">
    <property type="entry name" value="ClpB_D2-small"/>
    <property type="match status" value="1"/>
</dbReference>
<evidence type="ECO:0000259" key="6">
    <source>
        <dbReference type="SMART" id="SM00382"/>
    </source>
</evidence>
<evidence type="ECO:0000256" key="1">
    <source>
        <dbReference type="ARBA" id="ARBA00022737"/>
    </source>
</evidence>
<keyword evidence="2" id="KW-0547">Nucleotide-binding</keyword>
<dbReference type="Gene3D" id="1.10.8.60">
    <property type="match status" value="2"/>
</dbReference>
<evidence type="ECO:0000256" key="5">
    <source>
        <dbReference type="SAM" id="MobiDB-lite"/>
    </source>
</evidence>
<dbReference type="InterPro" id="IPR003959">
    <property type="entry name" value="ATPase_AAA_core"/>
</dbReference>
<keyword evidence="9" id="KW-1185">Reference proteome</keyword>
<dbReference type="SMART" id="SM00382">
    <property type="entry name" value="AAA"/>
    <property type="match status" value="2"/>
</dbReference>
<evidence type="ECO:0000256" key="3">
    <source>
        <dbReference type="ARBA" id="ARBA00022840"/>
    </source>
</evidence>
<feature type="compositionally biased region" description="Basic and acidic residues" evidence="5">
    <location>
        <begin position="49"/>
        <end position="72"/>
    </location>
</feature>
<dbReference type="GO" id="GO:0016887">
    <property type="term" value="F:ATP hydrolysis activity"/>
    <property type="evidence" value="ECO:0007669"/>
    <property type="project" value="InterPro"/>
</dbReference>
<feature type="domain" description="AAA+ ATPase" evidence="6">
    <location>
        <begin position="124"/>
        <end position="269"/>
    </location>
</feature>
<sequence>MADQDRTRSGERSDGGGRREDPGPGPLFEDLLGRLVDLDLGTLFGGFDGPDRDDRRDDRGGDRRDDRWDAPRQDPPSGRPSRRTPTLDRHGRDLTADARAGRLDPVFGRDDELSQVVEILARRSKNNPVLLGEPGVGKTAIVEALAARIAAGEVPAAIRDTRVVSVDLSGMVAGTKYRGEFEQRLTALVAEASHPDTILFVDELHAIVGAGSAQESPMDAAGILKPALARGELRLVGATTTAEYRRHVEPDAALARRFAAVDVPEPSPAQTITILDGLAPGYEAHHGVVLPPATRRAAVELTARHVRDRFLPDKAIDALDRASARVRMQDPEGHPTVGVDDVARVVADLTGIPVADLTEDDRTRLLELDTRLRARVVGQDGAVDTVVDTVLAGRAGLADPERPHGAMLFVGPTGVGKTELARALADALGSELIRFDMAEFGEAHTVSRLTGAPPGYVGHDRPGELAEAVRRHPASVVLFDEIEKAHADVVAVLLGVLDAGRLTDSHGRTVSFADTVLIMTSNLAAAELKIVDDPELAREPVLRVLRRSLRPELLGRIDDIVLFRRLTPDLLARVVGLALDTTRERLAAQGVTLTVEPAALAALASRADPASGARGLRQVVAREVERPLSRRIVAGAVRDGSEVVLDGQLRLEVR</sequence>
<dbReference type="Pfam" id="PF00004">
    <property type="entry name" value="AAA"/>
    <property type="match status" value="1"/>
</dbReference>
<dbReference type="Proteomes" id="UP000535890">
    <property type="component" value="Unassembled WGS sequence"/>
</dbReference>
<feature type="domain" description="AAA+ ATPase" evidence="6">
    <location>
        <begin position="403"/>
        <end position="542"/>
    </location>
</feature>
<name>A0A7Y9J4Q3_9PSEU</name>
<dbReference type="InterPro" id="IPR041546">
    <property type="entry name" value="ClpA/ClpB_AAA_lid"/>
</dbReference>
<dbReference type="Pfam" id="PF17871">
    <property type="entry name" value="AAA_lid_9"/>
    <property type="match status" value="1"/>
</dbReference>
<dbReference type="GO" id="GO:0005524">
    <property type="term" value="F:ATP binding"/>
    <property type="evidence" value="ECO:0007669"/>
    <property type="project" value="UniProtKB-KW"/>
</dbReference>
<feature type="compositionally biased region" description="Basic and acidic residues" evidence="5">
    <location>
        <begin position="85"/>
        <end position="102"/>
    </location>
</feature>
<keyword evidence="3 8" id="KW-0067">ATP-binding</keyword>
<dbReference type="Gene3D" id="3.40.50.300">
    <property type="entry name" value="P-loop containing nucleotide triphosphate hydrolases"/>
    <property type="match status" value="2"/>
</dbReference>
<evidence type="ECO:0000313" key="9">
    <source>
        <dbReference type="Proteomes" id="UP000535890"/>
    </source>
</evidence>
<dbReference type="CDD" id="cd19499">
    <property type="entry name" value="RecA-like_ClpB_Hsp104-like"/>
    <property type="match status" value="1"/>
</dbReference>
<reference evidence="8 9" key="1">
    <citation type="submission" date="2020-07" db="EMBL/GenBank/DDBJ databases">
        <title>Sequencing the genomes of 1000 actinobacteria strains.</title>
        <authorList>
            <person name="Klenk H.-P."/>
        </authorList>
    </citation>
    <scope>NUCLEOTIDE SEQUENCE [LARGE SCALE GENOMIC DNA]</scope>
    <source>
        <strain evidence="8 9">DSM 45772</strain>
    </source>
</reference>
<evidence type="ECO:0000256" key="2">
    <source>
        <dbReference type="ARBA" id="ARBA00022741"/>
    </source>
</evidence>
<dbReference type="InterPro" id="IPR050130">
    <property type="entry name" value="ClpA_ClpB"/>
</dbReference>
<keyword evidence="4" id="KW-0143">Chaperone</keyword>
<evidence type="ECO:0000313" key="8">
    <source>
        <dbReference type="EMBL" id="NYD35275.1"/>
    </source>
</evidence>
<dbReference type="AlphaFoldDB" id="A0A7Y9J4Q3"/>
<feature type="region of interest" description="Disordered" evidence="5">
    <location>
        <begin position="42"/>
        <end position="102"/>
    </location>
</feature>
<evidence type="ECO:0000259" key="7">
    <source>
        <dbReference type="SMART" id="SM01086"/>
    </source>
</evidence>
<dbReference type="EMBL" id="JACCBN010000001">
    <property type="protein sequence ID" value="NYD35275.1"/>
    <property type="molecule type" value="Genomic_DNA"/>
</dbReference>
<comment type="caution">
    <text evidence="8">The sequence shown here is derived from an EMBL/GenBank/DDBJ whole genome shotgun (WGS) entry which is preliminary data.</text>
</comment>
<gene>
    <name evidence="8" type="ORF">BJ983_001377</name>
</gene>
<dbReference type="InterPro" id="IPR003593">
    <property type="entry name" value="AAA+_ATPase"/>
</dbReference>
<feature type="region of interest" description="Disordered" evidence="5">
    <location>
        <begin position="1"/>
        <end position="30"/>
    </location>
</feature>
<organism evidence="8 9">
    <name type="scientific">Actinomycetospora corticicola</name>
    <dbReference type="NCBI Taxonomy" id="663602"/>
    <lineage>
        <taxon>Bacteria</taxon>
        <taxon>Bacillati</taxon>
        <taxon>Actinomycetota</taxon>
        <taxon>Actinomycetes</taxon>
        <taxon>Pseudonocardiales</taxon>
        <taxon>Pseudonocardiaceae</taxon>
        <taxon>Actinomycetospora</taxon>
    </lineage>
</organism>
<dbReference type="PANTHER" id="PTHR11638">
    <property type="entry name" value="ATP-DEPENDENT CLP PROTEASE"/>
    <property type="match status" value="1"/>
</dbReference>
<dbReference type="InterPro" id="IPR019489">
    <property type="entry name" value="Clp_ATPase_C"/>
</dbReference>
<dbReference type="InterPro" id="IPR001270">
    <property type="entry name" value="ClpA/B"/>
</dbReference>
<dbReference type="Pfam" id="PF10431">
    <property type="entry name" value="ClpB_D2-small"/>
    <property type="match status" value="1"/>
</dbReference>
<dbReference type="PRINTS" id="PR00300">
    <property type="entry name" value="CLPPROTEASEA"/>
</dbReference>
<dbReference type="SUPFAM" id="SSF52540">
    <property type="entry name" value="P-loop containing nucleoside triphosphate hydrolases"/>
    <property type="match status" value="2"/>
</dbReference>
<dbReference type="GO" id="GO:0006508">
    <property type="term" value="P:proteolysis"/>
    <property type="evidence" value="ECO:0007669"/>
    <property type="project" value="UniProtKB-KW"/>
</dbReference>
<dbReference type="RefSeq" id="WP_179793136.1">
    <property type="nucleotide sequence ID" value="NZ_BAABHP010000004.1"/>
</dbReference>
<keyword evidence="8" id="KW-0645">Protease</keyword>
<protein>
    <submittedName>
        <fullName evidence="8">ATP-dependent Clp protease ATP-binding subunit ClpC</fullName>
    </submittedName>
</protein>
<dbReference type="InterPro" id="IPR027417">
    <property type="entry name" value="P-loop_NTPase"/>
</dbReference>
<dbReference type="CDD" id="cd00009">
    <property type="entry name" value="AAA"/>
    <property type="match status" value="1"/>
</dbReference>
<accession>A0A7Y9J4Q3</accession>